<evidence type="ECO:0000313" key="2">
    <source>
        <dbReference type="Proteomes" id="UP000789901"/>
    </source>
</evidence>
<name>A0ABN7X6S3_GIGMA</name>
<protein>
    <submittedName>
        <fullName evidence="1">46151_t:CDS:1</fullName>
    </submittedName>
</protein>
<accession>A0ABN7X6S3</accession>
<comment type="caution">
    <text evidence="1">The sequence shown here is derived from an EMBL/GenBank/DDBJ whole genome shotgun (WGS) entry which is preliminary data.</text>
</comment>
<proteinExistence type="predicted"/>
<dbReference type="Proteomes" id="UP000789901">
    <property type="component" value="Unassembled WGS sequence"/>
</dbReference>
<gene>
    <name evidence="1" type="ORF">GMARGA_LOCUS39613</name>
</gene>
<keyword evidence="2" id="KW-1185">Reference proteome</keyword>
<feature type="non-terminal residue" evidence="1">
    <location>
        <position position="1"/>
    </location>
</feature>
<sequence length="52" mass="6403">NKIDHLQEQITQLIELQKDQKRIKSLENKLEIERKHSKDVDSWYRKILDNMI</sequence>
<evidence type="ECO:0000313" key="1">
    <source>
        <dbReference type="EMBL" id="CAG8849254.1"/>
    </source>
</evidence>
<reference evidence="1 2" key="1">
    <citation type="submission" date="2021-06" db="EMBL/GenBank/DDBJ databases">
        <authorList>
            <person name="Kallberg Y."/>
            <person name="Tangrot J."/>
            <person name="Rosling A."/>
        </authorList>
    </citation>
    <scope>NUCLEOTIDE SEQUENCE [LARGE SCALE GENOMIC DNA]</scope>
    <source>
        <strain evidence="1 2">120-4 pot B 10/14</strain>
    </source>
</reference>
<feature type="non-terminal residue" evidence="1">
    <location>
        <position position="52"/>
    </location>
</feature>
<organism evidence="1 2">
    <name type="scientific">Gigaspora margarita</name>
    <dbReference type="NCBI Taxonomy" id="4874"/>
    <lineage>
        <taxon>Eukaryota</taxon>
        <taxon>Fungi</taxon>
        <taxon>Fungi incertae sedis</taxon>
        <taxon>Mucoromycota</taxon>
        <taxon>Glomeromycotina</taxon>
        <taxon>Glomeromycetes</taxon>
        <taxon>Diversisporales</taxon>
        <taxon>Gigasporaceae</taxon>
        <taxon>Gigaspora</taxon>
    </lineage>
</organism>
<dbReference type="EMBL" id="CAJVQB010095441">
    <property type="protein sequence ID" value="CAG8849254.1"/>
    <property type="molecule type" value="Genomic_DNA"/>
</dbReference>